<dbReference type="PANTHER" id="PTHR11786">
    <property type="entry name" value="N-HYDROXYARYLAMINE O-ACETYLTRANSFERASE"/>
    <property type="match status" value="1"/>
</dbReference>
<dbReference type="Gene3D" id="2.40.128.150">
    <property type="entry name" value="Cysteine proteinases"/>
    <property type="match status" value="1"/>
</dbReference>
<dbReference type="Gene3D" id="3.30.2140.10">
    <property type="entry name" value="Arylamine N-acetyltransferase"/>
    <property type="match status" value="1"/>
</dbReference>
<protein>
    <submittedName>
        <fullName evidence="3">Arylamine N-acetyltransferase</fullName>
    </submittedName>
</protein>
<evidence type="ECO:0000256" key="1">
    <source>
        <dbReference type="ARBA" id="ARBA00006547"/>
    </source>
</evidence>
<evidence type="ECO:0000313" key="3">
    <source>
        <dbReference type="EMBL" id="MFC4336782.1"/>
    </source>
</evidence>
<dbReference type="InterPro" id="IPR038765">
    <property type="entry name" value="Papain-like_cys_pep_sf"/>
</dbReference>
<accession>A0ABV8U2B3</accession>
<dbReference type="PANTHER" id="PTHR11786:SF0">
    <property type="entry name" value="ARYLAMINE N-ACETYLTRANSFERASE 4-RELATED"/>
    <property type="match status" value="1"/>
</dbReference>
<dbReference type="EMBL" id="JBHSDK010000021">
    <property type="protein sequence ID" value="MFC4336782.1"/>
    <property type="molecule type" value="Genomic_DNA"/>
</dbReference>
<evidence type="ECO:0000313" key="4">
    <source>
        <dbReference type="Proteomes" id="UP001595823"/>
    </source>
</evidence>
<comment type="similarity">
    <text evidence="1 2">Belongs to the arylamine N-acetyltransferase family.</text>
</comment>
<gene>
    <name evidence="3" type="ORF">ACFPET_16395</name>
</gene>
<evidence type="ECO:0000256" key="2">
    <source>
        <dbReference type="RuleBase" id="RU003452"/>
    </source>
</evidence>
<name>A0ABV8U2B3_9ACTN</name>
<keyword evidence="4" id="KW-1185">Reference proteome</keyword>
<reference evidence="4" key="1">
    <citation type="journal article" date="2019" name="Int. J. Syst. Evol. Microbiol.">
        <title>The Global Catalogue of Microorganisms (GCM) 10K type strain sequencing project: providing services to taxonomists for standard genome sequencing and annotation.</title>
        <authorList>
            <consortium name="The Broad Institute Genomics Platform"/>
            <consortium name="The Broad Institute Genome Sequencing Center for Infectious Disease"/>
            <person name="Wu L."/>
            <person name="Ma J."/>
        </authorList>
    </citation>
    <scope>NUCLEOTIDE SEQUENCE [LARGE SCALE GENOMIC DNA]</scope>
    <source>
        <strain evidence="4">IBRC-M 10908</strain>
    </source>
</reference>
<dbReference type="InterPro" id="IPR001447">
    <property type="entry name" value="Arylamine_N-AcTrfase"/>
</dbReference>
<dbReference type="PRINTS" id="PR01543">
    <property type="entry name" value="ANATRNSFRASE"/>
</dbReference>
<dbReference type="Pfam" id="PF00797">
    <property type="entry name" value="Acetyltransf_2"/>
    <property type="match status" value="1"/>
</dbReference>
<dbReference type="SUPFAM" id="SSF54001">
    <property type="entry name" value="Cysteine proteinases"/>
    <property type="match status" value="1"/>
</dbReference>
<sequence length="295" mass="33217">MGTSAQNDFVDHYGWDGDLLDLEAYFDRIDYRGGTEPTLDNLASLAGAHLRAVPFENLDVMHGKEIRIDVPGLQDKIVRRRRGGYCYEANGLLGSVLERLGYRVTGLNARILGGSPDHVLRSAAHTALLIDLDGRRWFLDVGVGSFGIGRPLELTDGFEAEQYAGRRARLDRTDHDMWVFRVFDGREWSNAHKFDLSRAYRADYVDANYIAQHHPRSPFHKGYVLSRHKEDEIREIQGLKLKIARAGAEPAEKRLEPEELPGAIEEHIEIALTGEEREAVLAKARDLSDAELTAD</sequence>
<comment type="caution">
    <text evidence="3">The sequence shown here is derived from an EMBL/GenBank/DDBJ whole genome shotgun (WGS) entry which is preliminary data.</text>
</comment>
<organism evidence="3 4">
    <name type="scientific">Salininema proteolyticum</name>
    <dbReference type="NCBI Taxonomy" id="1607685"/>
    <lineage>
        <taxon>Bacteria</taxon>
        <taxon>Bacillati</taxon>
        <taxon>Actinomycetota</taxon>
        <taxon>Actinomycetes</taxon>
        <taxon>Glycomycetales</taxon>
        <taxon>Glycomycetaceae</taxon>
        <taxon>Salininema</taxon>
    </lineage>
</organism>
<proteinExistence type="inferred from homology"/>
<dbReference type="RefSeq" id="WP_380623034.1">
    <property type="nucleotide sequence ID" value="NZ_JBHSDK010000021.1"/>
</dbReference>
<dbReference type="Proteomes" id="UP001595823">
    <property type="component" value="Unassembled WGS sequence"/>
</dbReference>